<keyword evidence="1 3" id="KW-0479">Metal-binding</keyword>
<evidence type="ECO:0000256" key="3">
    <source>
        <dbReference type="PROSITE-ProRule" id="PRU00433"/>
    </source>
</evidence>
<dbReference type="EMBL" id="JAHRWL010000001">
    <property type="protein sequence ID" value="MBV2358575.1"/>
    <property type="molecule type" value="Genomic_DNA"/>
</dbReference>
<evidence type="ECO:0000259" key="5">
    <source>
        <dbReference type="PROSITE" id="PS51007"/>
    </source>
</evidence>
<name>A0ABS6N4U9_9RHOB</name>
<dbReference type="PROSITE" id="PS51007">
    <property type="entry name" value="CYTC"/>
    <property type="match status" value="1"/>
</dbReference>
<dbReference type="PROSITE" id="PS51257">
    <property type="entry name" value="PROKAR_LIPOPROTEIN"/>
    <property type="match status" value="1"/>
</dbReference>
<dbReference type="InterPro" id="IPR009056">
    <property type="entry name" value="Cyt_c-like_dom"/>
</dbReference>
<keyword evidence="4" id="KW-0732">Signal</keyword>
<keyword evidence="2 3" id="KW-0408">Iron</keyword>
<evidence type="ECO:0000313" key="6">
    <source>
        <dbReference type="EMBL" id="MBV2358575.1"/>
    </source>
</evidence>
<feature type="signal peptide" evidence="4">
    <location>
        <begin position="1"/>
        <end position="18"/>
    </location>
</feature>
<dbReference type="Pfam" id="PF13442">
    <property type="entry name" value="Cytochrome_CBB3"/>
    <property type="match status" value="1"/>
</dbReference>
<reference evidence="6" key="1">
    <citation type="submission" date="2021-06" db="EMBL/GenBank/DDBJ databases">
        <title>Thalassococcus sp. CAU 1522 isolated from sea sand, Republic of Korea.</title>
        <authorList>
            <person name="Kim W."/>
        </authorList>
    </citation>
    <scope>NUCLEOTIDE SEQUENCE</scope>
    <source>
        <strain evidence="6">CAU 1522</strain>
    </source>
</reference>
<feature type="domain" description="Cytochrome c" evidence="5">
    <location>
        <begin position="21"/>
        <end position="130"/>
    </location>
</feature>
<accession>A0ABS6N4U9</accession>
<evidence type="ECO:0000256" key="1">
    <source>
        <dbReference type="ARBA" id="ARBA00022723"/>
    </source>
</evidence>
<feature type="chain" id="PRO_5046858883" evidence="4">
    <location>
        <begin position="19"/>
        <end position="131"/>
    </location>
</feature>
<dbReference type="Proteomes" id="UP001166293">
    <property type="component" value="Unassembled WGS sequence"/>
</dbReference>
<keyword evidence="7" id="KW-1185">Reference proteome</keyword>
<evidence type="ECO:0000256" key="2">
    <source>
        <dbReference type="ARBA" id="ARBA00023004"/>
    </source>
</evidence>
<comment type="caution">
    <text evidence="6">The sequence shown here is derived from an EMBL/GenBank/DDBJ whole genome shotgun (WGS) entry which is preliminary data.</text>
</comment>
<proteinExistence type="predicted"/>
<dbReference type="RefSeq" id="WP_217776440.1">
    <property type="nucleotide sequence ID" value="NZ_JAHRWL010000001.1"/>
</dbReference>
<organism evidence="6 7">
    <name type="scientific">Thalassococcus arenae</name>
    <dbReference type="NCBI Taxonomy" id="2851652"/>
    <lineage>
        <taxon>Bacteria</taxon>
        <taxon>Pseudomonadati</taxon>
        <taxon>Pseudomonadota</taxon>
        <taxon>Alphaproteobacteria</taxon>
        <taxon>Rhodobacterales</taxon>
        <taxon>Roseobacteraceae</taxon>
        <taxon>Thalassococcus</taxon>
    </lineage>
</organism>
<protein>
    <submittedName>
        <fullName evidence="6">Cytochrome c</fullName>
    </submittedName>
</protein>
<evidence type="ECO:0000313" key="7">
    <source>
        <dbReference type="Proteomes" id="UP001166293"/>
    </source>
</evidence>
<evidence type="ECO:0000256" key="4">
    <source>
        <dbReference type="SAM" id="SignalP"/>
    </source>
</evidence>
<keyword evidence="3" id="KW-0349">Heme</keyword>
<sequence length="131" mass="13543">MGRIIPFVLGLVAVAACAAPAPETRGARAFSEMCAVCHGADARGGGPLAADLPVPPADLTGLAARNGGAFPAEDVMAQIHGYPGRYHQAIMPEFGPLLGPAMVPWRAPSGEIVETPRALLDLSAYLESLQR</sequence>
<gene>
    <name evidence="6" type="ORF">KUH32_02215</name>
</gene>